<evidence type="ECO:0000313" key="3">
    <source>
        <dbReference type="EnsemblProtists" id="HpaP813849"/>
    </source>
</evidence>
<dbReference type="InParanoid" id="M4C431"/>
<protein>
    <submittedName>
        <fullName evidence="3">Uncharacterized protein</fullName>
    </submittedName>
</protein>
<sequence>MAGRPTSALTLQFNRMPAMGNRKCDLAECRHCGKTFVWVSQGFHRHANNDNYPGVLHTSLAFSFLLFAGLIHLLLVPEGFGIAARRAHIAPVCAGRGRRADRSQPSKRPALSSKTRTSFTAPRWCDSMTADDRNEADELLARAIHRSAALFTLYKGNDWKAWLANIRPLYRFP</sequence>
<keyword evidence="2" id="KW-0812">Transmembrane</keyword>
<dbReference type="HOGENOM" id="CLU_1550482_0_0_1"/>
<name>M4C431_HYAAE</name>
<keyword evidence="2" id="KW-0472">Membrane</keyword>
<feature type="region of interest" description="Disordered" evidence="1">
    <location>
        <begin position="95"/>
        <end position="116"/>
    </location>
</feature>
<keyword evidence="4" id="KW-1185">Reference proteome</keyword>
<dbReference type="EMBL" id="JH598197">
    <property type="status" value="NOT_ANNOTATED_CDS"/>
    <property type="molecule type" value="Genomic_DNA"/>
</dbReference>
<dbReference type="AlphaFoldDB" id="M4C431"/>
<dbReference type="Proteomes" id="UP000011713">
    <property type="component" value="Unassembled WGS sequence"/>
</dbReference>
<evidence type="ECO:0000256" key="1">
    <source>
        <dbReference type="SAM" id="MobiDB-lite"/>
    </source>
</evidence>
<evidence type="ECO:0000313" key="4">
    <source>
        <dbReference type="Proteomes" id="UP000011713"/>
    </source>
</evidence>
<evidence type="ECO:0000256" key="2">
    <source>
        <dbReference type="SAM" id="Phobius"/>
    </source>
</evidence>
<accession>M4C431</accession>
<dbReference type="VEuPathDB" id="FungiDB:HpaG813849"/>
<organism evidence="3 4">
    <name type="scientific">Hyaloperonospora arabidopsidis (strain Emoy2)</name>
    <name type="common">Downy mildew agent</name>
    <name type="synonym">Peronospora arabidopsidis</name>
    <dbReference type="NCBI Taxonomy" id="559515"/>
    <lineage>
        <taxon>Eukaryota</taxon>
        <taxon>Sar</taxon>
        <taxon>Stramenopiles</taxon>
        <taxon>Oomycota</taxon>
        <taxon>Peronosporomycetes</taxon>
        <taxon>Peronosporales</taxon>
        <taxon>Peronosporaceae</taxon>
        <taxon>Hyaloperonospora</taxon>
    </lineage>
</organism>
<reference evidence="3" key="2">
    <citation type="submission" date="2015-06" db="UniProtKB">
        <authorList>
            <consortium name="EnsemblProtists"/>
        </authorList>
    </citation>
    <scope>IDENTIFICATION</scope>
    <source>
        <strain evidence="3">Emoy2</strain>
    </source>
</reference>
<reference evidence="4" key="1">
    <citation type="journal article" date="2010" name="Science">
        <title>Signatures of adaptation to obligate biotrophy in the Hyaloperonospora arabidopsidis genome.</title>
        <authorList>
            <person name="Baxter L."/>
            <person name="Tripathy S."/>
            <person name="Ishaque N."/>
            <person name="Boot N."/>
            <person name="Cabral A."/>
            <person name="Kemen E."/>
            <person name="Thines M."/>
            <person name="Ah-Fong A."/>
            <person name="Anderson R."/>
            <person name="Badejoko W."/>
            <person name="Bittner-Eddy P."/>
            <person name="Boore J.L."/>
            <person name="Chibucos M.C."/>
            <person name="Coates M."/>
            <person name="Dehal P."/>
            <person name="Delehaunty K."/>
            <person name="Dong S."/>
            <person name="Downton P."/>
            <person name="Dumas B."/>
            <person name="Fabro G."/>
            <person name="Fronick C."/>
            <person name="Fuerstenberg S.I."/>
            <person name="Fulton L."/>
            <person name="Gaulin E."/>
            <person name="Govers F."/>
            <person name="Hughes L."/>
            <person name="Humphray S."/>
            <person name="Jiang R.H."/>
            <person name="Judelson H."/>
            <person name="Kamoun S."/>
            <person name="Kyung K."/>
            <person name="Meijer H."/>
            <person name="Minx P."/>
            <person name="Morris P."/>
            <person name="Nelson J."/>
            <person name="Phuntumart V."/>
            <person name="Qutob D."/>
            <person name="Rehmany A."/>
            <person name="Rougon-Cardoso A."/>
            <person name="Ryden P."/>
            <person name="Torto-Alalibo T."/>
            <person name="Studholme D."/>
            <person name="Wang Y."/>
            <person name="Win J."/>
            <person name="Wood J."/>
            <person name="Clifton S.W."/>
            <person name="Rogers J."/>
            <person name="Van den Ackerveken G."/>
            <person name="Jones J.D."/>
            <person name="McDowell J.M."/>
            <person name="Beynon J."/>
            <person name="Tyler B.M."/>
        </authorList>
    </citation>
    <scope>NUCLEOTIDE SEQUENCE [LARGE SCALE GENOMIC DNA]</scope>
    <source>
        <strain evidence="4">Emoy2</strain>
    </source>
</reference>
<keyword evidence="2" id="KW-1133">Transmembrane helix</keyword>
<feature type="transmembrane region" description="Helical" evidence="2">
    <location>
        <begin position="55"/>
        <end position="76"/>
    </location>
</feature>
<dbReference type="EnsemblProtists" id="HpaT813849">
    <property type="protein sequence ID" value="HpaP813849"/>
    <property type="gene ID" value="HpaG813849"/>
</dbReference>
<proteinExistence type="predicted"/>